<evidence type="ECO:0000313" key="4">
    <source>
        <dbReference type="EMBL" id="QHW33529.1"/>
    </source>
</evidence>
<protein>
    <recommendedName>
        <fullName evidence="6">ABC transporter substrate-binding protein</fullName>
    </recommendedName>
</protein>
<dbReference type="SUPFAM" id="SSF53850">
    <property type="entry name" value="Periplasmic binding protein-like II"/>
    <property type="match status" value="1"/>
</dbReference>
<evidence type="ECO:0000259" key="3">
    <source>
        <dbReference type="Pfam" id="PF12793"/>
    </source>
</evidence>
<sequence length="617" mass="70137">MQAVQTERYLSVMQRFAEGAGVGTPIEVTLDEMAQALFCTPRNAKIVLRRMADDGWITWQPGRGRGNRSHIVFHMERDGLALDIAKQLAGQGSYKQAFELLHQYGGGARTNERFNEWLTFHFGYRSESGEGEKQVDMLRLPVHVPLVTLDPAEVYFSFDAHIIRQLFDRLLTFDANAGQVAPGLAHAWESSADATVWQFHLRRGVYFHHGQELTADDVVYTLERLRTGKSNSWLLRGVLAIAASGPRTVQVTLLKPNRIFHRYMCSTAASILPRDCVQRDEDAYWQLPSGTGPFIIKELNEERLVLDANPAYYNGRAHLDGVVIAFVPPDQGIDSDQCWEKLVLAHDARELQRDQSWPKLDTMLQGCSLMTWNRKKPGPQQSQSFRRAVDLLLDRSLMLRELGESRIYAARSFRPDAHSALRQVRSDGEQAKELLREAGYSGTPITLYTRRWHERDARWIQARCAEFGVTVDIRLIEGDECRDLGVLGQADSILYSLVFVEDEVCEIETYEQTGSFLNAHMEPGLLTWALGRIDLALAAETPDQRRFLLEEMEDRLREETQVMFLLHKRSNTSYKPELKGIALSPLGWIDFKDVWVQSDGGRLAQQRPASVSAEAFQ</sequence>
<dbReference type="GO" id="GO:0003677">
    <property type="term" value="F:DNA binding"/>
    <property type="evidence" value="ECO:0007669"/>
    <property type="project" value="UniProtKB-KW"/>
</dbReference>
<evidence type="ECO:0008006" key="6">
    <source>
        <dbReference type="Google" id="ProtNLM"/>
    </source>
</evidence>
<evidence type="ECO:0000259" key="2">
    <source>
        <dbReference type="Pfam" id="PF00496"/>
    </source>
</evidence>
<dbReference type="Pfam" id="PF00496">
    <property type="entry name" value="SBP_bac_5"/>
    <property type="match status" value="1"/>
</dbReference>
<name>A0A6C0P4V9_9BACL</name>
<evidence type="ECO:0000256" key="1">
    <source>
        <dbReference type="ARBA" id="ARBA00023125"/>
    </source>
</evidence>
<dbReference type="GO" id="GO:1904680">
    <property type="term" value="F:peptide transmembrane transporter activity"/>
    <property type="evidence" value="ECO:0007669"/>
    <property type="project" value="TreeGrafter"/>
</dbReference>
<dbReference type="Gene3D" id="3.10.105.10">
    <property type="entry name" value="Dipeptide-binding Protein, Domain 3"/>
    <property type="match status" value="1"/>
</dbReference>
<dbReference type="Pfam" id="PF12793">
    <property type="entry name" value="SgrR_N"/>
    <property type="match status" value="1"/>
</dbReference>
<dbReference type="RefSeq" id="WP_162643526.1">
    <property type="nucleotide sequence ID" value="NZ_CP048286.1"/>
</dbReference>
<dbReference type="PANTHER" id="PTHR30290:SF72">
    <property type="entry name" value="HTH-TYPE TRANSCRIPTIONAL REGULATOR SGRR"/>
    <property type="match status" value="1"/>
</dbReference>
<keyword evidence="1" id="KW-0238">DNA-binding</keyword>
<feature type="domain" description="Transcriptional regulator SgrR N-terminal HTH" evidence="3">
    <location>
        <begin position="15"/>
        <end position="103"/>
    </location>
</feature>
<dbReference type="AlphaFoldDB" id="A0A6C0P4V9"/>
<dbReference type="EMBL" id="CP048286">
    <property type="protein sequence ID" value="QHW33529.1"/>
    <property type="molecule type" value="Genomic_DNA"/>
</dbReference>
<reference evidence="4 5" key="1">
    <citation type="submission" date="2020-02" db="EMBL/GenBank/DDBJ databases">
        <title>Paenibacillus sp. nov., isolated from rhizosphere soil of tomato.</title>
        <authorList>
            <person name="Weon H.-Y."/>
            <person name="Lee S.A."/>
        </authorList>
    </citation>
    <scope>NUCLEOTIDE SEQUENCE [LARGE SCALE GENOMIC DNA]</scope>
    <source>
        <strain evidence="4 5">14171R-81</strain>
    </source>
</reference>
<proteinExistence type="predicted"/>
<dbReference type="KEGG" id="prz:GZH47_23860"/>
<accession>A0A6C0P4V9</accession>
<dbReference type="PANTHER" id="PTHR30290">
    <property type="entry name" value="PERIPLASMIC BINDING COMPONENT OF ABC TRANSPORTER"/>
    <property type="match status" value="1"/>
</dbReference>
<dbReference type="GO" id="GO:0015833">
    <property type="term" value="P:peptide transport"/>
    <property type="evidence" value="ECO:0007669"/>
    <property type="project" value="TreeGrafter"/>
</dbReference>
<dbReference type="InterPro" id="IPR000914">
    <property type="entry name" value="SBP_5_dom"/>
</dbReference>
<dbReference type="Proteomes" id="UP000479114">
    <property type="component" value="Chromosome"/>
</dbReference>
<evidence type="ECO:0000313" key="5">
    <source>
        <dbReference type="Proteomes" id="UP000479114"/>
    </source>
</evidence>
<keyword evidence="5" id="KW-1185">Reference proteome</keyword>
<dbReference type="InterPro" id="IPR025370">
    <property type="entry name" value="SgrR_HTH_N"/>
</dbReference>
<dbReference type="Gene3D" id="3.40.190.10">
    <property type="entry name" value="Periplasmic binding protein-like II"/>
    <property type="match status" value="1"/>
</dbReference>
<organism evidence="4 5">
    <name type="scientific">Paenibacillus rhizovicinus</name>
    <dbReference type="NCBI Taxonomy" id="2704463"/>
    <lineage>
        <taxon>Bacteria</taxon>
        <taxon>Bacillati</taxon>
        <taxon>Bacillota</taxon>
        <taxon>Bacilli</taxon>
        <taxon>Bacillales</taxon>
        <taxon>Paenibacillaceae</taxon>
        <taxon>Paenibacillus</taxon>
    </lineage>
</organism>
<gene>
    <name evidence="4" type="ORF">GZH47_23860</name>
</gene>
<feature type="domain" description="Solute-binding protein family 5" evidence="2">
    <location>
        <begin position="180"/>
        <end position="478"/>
    </location>
</feature>
<dbReference type="InterPro" id="IPR039424">
    <property type="entry name" value="SBP_5"/>
</dbReference>